<dbReference type="AlphaFoldDB" id="A0A6G1JP65"/>
<sequence length="51" mass="6056">HEALITHHSKFFSAALTGHFEGACEKTVNLPEEDPLIFEFFVFWLYRERFP</sequence>
<accession>A0A6G1JP65</accession>
<keyword evidence="2" id="KW-1185">Reference proteome</keyword>
<dbReference type="Proteomes" id="UP000799291">
    <property type="component" value="Unassembled WGS sequence"/>
</dbReference>
<evidence type="ECO:0008006" key="3">
    <source>
        <dbReference type="Google" id="ProtNLM"/>
    </source>
</evidence>
<feature type="non-terminal residue" evidence="1">
    <location>
        <position position="51"/>
    </location>
</feature>
<dbReference type="EMBL" id="MU005569">
    <property type="protein sequence ID" value="KAF2692218.1"/>
    <property type="molecule type" value="Genomic_DNA"/>
</dbReference>
<evidence type="ECO:0000313" key="1">
    <source>
        <dbReference type="EMBL" id="KAF2692218.1"/>
    </source>
</evidence>
<name>A0A6G1JP65_9PLEO</name>
<dbReference type="OrthoDB" id="194443at2759"/>
<reference evidence="1" key="1">
    <citation type="journal article" date="2020" name="Stud. Mycol.">
        <title>101 Dothideomycetes genomes: a test case for predicting lifestyles and emergence of pathogens.</title>
        <authorList>
            <person name="Haridas S."/>
            <person name="Albert R."/>
            <person name="Binder M."/>
            <person name="Bloem J."/>
            <person name="Labutti K."/>
            <person name="Salamov A."/>
            <person name="Andreopoulos B."/>
            <person name="Baker S."/>
            <person name="Barry K."/>
            <person name="Bills G."/>
            <person name="Bluhm B."/>
            <person name="Cannon C."/>
            <person name="Castanera R."/>
            <person name="Culley D."/>
            <person name="Daum C."/>
            <person name="Ezra D."/>
            <person name="Gonzalez J."/>
            <person name="Henrissat B."/>
            <person name="Kuo A."/>
            <person name="Liang C."/>
            <person name="Lipzen A."/>
            <person name="Lutzoni F."/>
            <person name="Magnuson J."/>
            <person name="Mondo S."/>
            <person name="Nolan M."/>
            <person name="Ohm R."/>
            <person name="Pangilinan J."/>
            <person name="Park H.-J."/>
            <person name="Ramirez L."/>
            <person name="Alfaro M."/>
            <person name="Sun H."/>
            <person name="Tritt A."/>
            <person name="Yoshinaga Y."/>
            <person name="Zwiers L.-H."/>
            <person name="Turgeon B."/>
            <person name="Goodwin S."/>
            <person name="Spatafora J."/>
            <person name="Crous P."/>
            <person name="Grigoriev I."/>
        </authorList>
    </citation>
    <scope>NUCLEOTIDE SEQUENCE</scope>
    <source>
        <strain evidence="1">CBS 122367</strain>
    </source>
</reference>
<evidence type="ECO:0000313" key="2">
    <source>
        <dbReference type="Proteomes" id="UP000799291"/>
    </source>
</evidence>
<dbReference type="Gene3D" id="3.30.710.10">
    <property type="entry name" value="Potassium Channel Kv1.1, Chain A"/>
    <property type="match status" value="1"/>
</dbReference>
<organism evidence="1 2">
    <name type="scientific">Lentithecium fluviatile CBS 122367</name>
    <dbReference type="NCBI Taxonomy" id="1168545"/>
    <lineage>
        <taxon>Eukaryota</taxon>
        <taxon>Fungi</taxon>
        <taxon>Dikarya</taxon>
        <taxon>Ascomycota</taxon>
        <taxon>Pezizomycotina</taxon>
        <taxon>Dothideomycetes</taxon>
        <taxon>Pleosporomycetidae</taxon>
        <taxon>Pleosporales</taxon>
        <taxon>Massarineae</taxon>
        <taxon>Lentitheciaceae</taxon>
        <taxon>Lentithecium</taxon>
    </lineage>
</organism>
<dbReference type="InterPro" id="IPR011333">
    <property type="entry name" value="SKP1/BTB/POZ_sf"/>
</dbReference>
<dbReference type="SUPFAM" id="SSF54695">
    <property type="entry name" value="POZ domain"/>
    <property type="match status" value="1"/>
</dbReference>
<gene>
    <name evidence="1" type="ORF">K458DRAFT_244869</name>
</gene>
<proteinExistence type="predicted"/>
<dbReference type="PANTHER" id="PTHR47843:SF2">
    <property type="entry name" value="BTB DOMAIN-CONTAINING PROTEIN"/>
    <property type="match status" value="1"/>
</dbReference>
<feature type="non-terminal residue" evidence="1">
    <location>
        <position position="1"/>
    </location>
</feature>
<protein>
    <recommendedName>
        <fullName evidence="3">BTB domain-containing protein</fullName>
    </recommendedName>
</protein>
<dbReference type="PANTHER" id="PTHR47843">
    <property type="entry name" value="BTB DOMAIN-CONTAINING PROTEIN-RELATED"/>
    <property type="match status" value="1"/>
</dbReference>